<keyword evidence="8" id="KW-0498">Mitosis</keyword>
<feature type="compositionally biased region" description="Basic and acidic residues" evidence="16">
    <location>
        <begin position="483"/>
        <end position="503"/>
    </location>
</feature>
<dbReference type="GO" id="GO:0005634">
    <property type="term" value="C:nucleus"/>
    <property type="evidence" value="ECO:0007669"/>
    <property type="project" value="UniProtKB-SubCell"/>
</dbReference>
<protein>
    <recommendedName>
        <fullName evidence="18">Cytochrome b561 domain-containing protein</fullName>
    </recommendedName>
</protein>
<comment type="subcellular location">
    <subcellularLocation>
        <location evidence="3">Chromosome</location>
        <location evidence="3">Centromere</location>
        <location evidence="3">Kinetochore</location>
    </subcellularLocation>
    <subcellularLocation>
        <location evidence="2">Membrane</location>
    </subcellularLocation>
    <subcellularLocation>
        <location evidence="1">Nucleus</location>
    </subcellularLocation>
</comment>
<feature type="region of interest" description="Disordered" evidence="16">
    <location>
        <begin position="358"/>
        <end position="802"/>
    </location>
</feature>
<evidence type="ECO:0000256" key="5">
    <source>
        <dbReference type="ARBA" id="ARBA00022454"/>
    </source>
</evidence>
<dbReference type="PANTHER" id="PTHR15459:SF2">
    <property type="entry name" value="CYTOCHROME B561 DOMAIN-CONTAINING PROTEIN"/>
    <property type="match status" value="1"/>
</dbReference>
<feature type="compositionally biased region" description="Pro residues" evidence="16">
    <location>
        <begin position="722"/>
        <end position="750"/>
    </location>
</feature>
<feature type="region of interest" description="Disordered" evidence="16">
    <location>
        <begin position="275"/>
        <end position="307"/>
    </location>
</feature>
<keyword evidence="11 17" id="KW-1133">Transmembrane helix</keyword>
<feature type="compositionally biased region" description="Polar residues" evidence="16">
    <location>
        <begin position="432"/>
        <end position="446"/>
    </location>
</feature>
<evidence type="ECO:0000256" key="2">
    <source>
        <dbReference type="ARBA" id="ARBA00004370"/>
    </source>
</evidence>
<evidence type="ECO:0000256" key="12">
    <source>
        <dbReference type="ARBA" id="ARBA00023136"/>
    </source>
</evidence>
<dbReference type="PROSITE" id="PS50939">
    <property type="entry name" value="CYTOCHROME_B561"/>
    <property type="match status" value="1"/>
</dbReference>
<dbReference type="InterPro" id="IPR006593">
    <property type="entry name" value="Cyt_b561/ferric_Rdtase_TM"/>
</dbReference>
<evidence type="ECO:0000256" key="11">
    <source>
        <dbReference type="ARBA" id="ARBA00022989"/>
    </source>
</evidence>
<keyword evidence="12 17" id="KW-0472">Membrane</keyword>
<feature type="domain" description="Cytochrome b561" evidence="18">
    <location>
        <begin position="35"/>
        <end position="228"/>
    </location>
</feature>
<evidence type="ECO:0000256" key="15">
    <source>
        <dbReference type="ARBA" id="ARBA00023328"/>
    </source>
</evidence>
<keyword evidence="4" id="KW-0813">Transport</keyword>
<dbReference type="GO" id="GO:0051301">
    <property type="term" value="P:cell division"/>
    <property type="evidence" value="ECO:0007669"/>
    <property type="project" value="UniProtKB-KW"/>
</dbReference>
<keyword evidence="20" id="KW-1185">Reference proteome</keyword>
<dbReference type="GO" id="GO:0000444">
    <property type="term" value="C:MIS12/MIND type complex"/>
    <property type="evidence" value="ECO:0007669"/>
    <property type="project" value="InterPro"/>
</dbReference>
<name>A0A6A7BQ14_9PLEO</name>
<dbReference type="Pfam" id="PF03188">
    <property type="entry name" value="Cytochrom_B561"/>
    <property type="match status" value="1"/>
</dbReference>
<feature type="transmembrane region" description="Helical" evidence="17">
    <location>
        <begin position="254"/>
        <end position="273"/>
    </location>
</feature>
<evidence type="ECO:0000256" key="6">
    <source>
        <dbReference type="ARBA" id="ARBA00022618"/>
    </source>
</evidence>
<evidence type="ECO:0000256" key="14">
    <source>
        <dbReference type="ARBA" id="ARBA00023306"/>
    </source>
</evidence>
<feature type="compositionally biased region" description="Basic and acidic residues" evidence="16">
    <location>
        <begin position="386"/>
        <end position="412"/>
    </location>
</feature>
<feature type="transmembrane region" description="Helical" evidence="17">
    <location>
        <begin position="65"/>
        <end position="90"/>
    </location>
</feature>
<evidence type="ECO:0000256" key="4">
    <source>
        <dbReference type="ARBA" id="ARBA00022448"/>
    </source>
</evidence>
<evidence type="ECO:0000313" key="20">
    <source>
        <dbReference type="Proteomes" id="UP000799423"/>
    </source>
</evidence>
<evidence type="ECO:0000256" key="9">
    <source>
        <dbReference type="ARBA" id="ARBA00022838"/>
    </source>
</evidence>
<evidence type="ECO:0000256" key="7">
    <source>
        <dbReference type="ARBA" id="ARBA00022692"/>
    </source>
</evidence>
<dbReference type="SMART" id="SM00665">
    <property type="entry name" value="B561"/>
    <property type="match status" value="1"/>
</dbReference>
<reference evidence="19" key="1">
    <citation type="submission" date="2020-01" db="EMBL/GenBank/DDBJ databases">
        <authorList>
            <consortium name="DOE Joint Genome Institute"/>
            <person name="Haridas S."/>
            <person name="Albert R."/>
            <person name="Binder M."/>
            <person name="Bloem J."/>
            <person name="Labutti K."/>
            <person name="Salamov A."/>
            <person name="Andreopoulos B."/>
            <person name="Baker S.E."/>
            <person name="Barry K."/>
            <person name="Bills G."/>
            <person name="Bluhm B.H."/>
            <person name="Cannon C."/>
            <person name="Castanera R."/>
            <person name="Culley D.E."/>
            <person name="Daum C."/>
            <person name="Ezra D."/>
            <person name="Gonzalez J.B."/>
            <person name="Henrissat B."/>
            <person name="Kuo A."/>
            <person name="Liang C."/>
            <person name="Lipzen A."/>
            <person name="Lutzoni F."/>
            <person name="Magnuson J."/>
            <person name="Mondo S."/>
            <person name="Nolan M."/>
            <person name="Ohm R."/>
            <person name="Pangilinan J."/>
            <person name="Park H.-J."/>
            <person name="Ramirez L."/>
            <person name="Alfaro M."/>
            <person name="Sun H."/>
            <person name="Tritt A."/>
            <person name="Yoshinaga Y."/>
            <person name="Zwiers L.-H."/>
            <person name="Turgeon B.G."/>
            <person name="Goodwin S.B."/>
            <person name="Spatafora J.W."/>
            <person name="Crous P.W."/>
            <person name="Grigoriev I.V."/>
        </authorList>
    </citation>
    <scope>NUCLEOTIDE SEQUENCE</scope>
    <source>
        <strain evidence="19">IPT5</strain>
    </source>
</reference>
<dbReference type="OrthoDB" id="19261at2759"/>
<dbReference type="Gene3D" id="1.20.120.1770">
    <property type="match status" value="1"/>
</dbReference>
<evidence type="ECO:0000259" key="18">
    <source>
        <dbReference type="PROSITE" id="PS50939"/>
    </source>
</evidence>
<accession>A0A6A7BQ14</accession>
<dbReference type="InterPro" id="IPR007128">
    <property type="entry name" value="PMF1/Nnf1"/>
</dbReference>
<feature type="compositionally biased region" description="Basic and acidic residues" evidence="16">
    <location>
        <begin position="681"/>
        <end position="692"/>
    </location>
</feature>
<feature type="compositionally biased region" description="Polar residues" evidence="16">
    <location>
        <begin position="526"/>
        <end position="540"/>
    </location>
</feature>
<dbReference type="PANTHER" id="PTHR15459">
    <property type="entry name" value="POLYAMINE-MODULATED FACTOR 1"/>
    <property type="match status" value="1"/>
</dbReference>
<feature type="compositionally biased region" description="Low complexity" evidence="16">
    <location>
        <begin position="593"/>
        <end position="604"/>
    </location>
</feature>
<feature type="transmembrane region" description="Helical" evidence="17">
    <location>
        <begin position="102"/>
        <end position="123"/>
    </location>
</feature>
<feature type="compositionally biased region" description="Low complexity" evidence="16">
    <location>
        <begin position="558"/>
        <end position="579"/>
    </location>
</feature>
<feature type="compositionally biased region" description="Pro residues" evidence="16">
    <location>
        <begin position="547"/>
        <end position="557"/>
    </location>
</feature>
<feature type="compositionally biased region" description="Basic and acidic residues" evidence="16">
    <location>
        <begin position="295"/>
        <end position="307"/>
    </location>
</feature>
<feature type="compositionally biased region" description="Basic and acidic residues" evidence="16">
    <location>
        <begin position="637"/>
        <end position="662"/>
    </location>
</feature>
<keyword evidence="6" id="KW-0132">Cell division</keyword>
<evidence type="ECO:0000256" key="10">
    <source>
        <dbReference type="ARBA" id="ARBA00022982"/>
    </source>
</evidence>
<evidence type="ECO:0000256" key="1">
    <source>
        <dbReference type="ARBA" id="ARBA00004123"/>
    </source>
</evidence>
<evidence type="ECO:0000256" key="16">
    <source>
        <dbReference type="SAM" id="MobiDB-lite"/>
    </source>
</evidence>
<feature type="transmembrane region" description="Helical" evidence="17">
    <location>
        <begin position="135"/>
        <end position="154"/>
    </location>
</feature>
<dbReference type="CDD" id="cd08760">
    <property type="entry name" value="Cyt_b561_FRRS1_like"/>
    <property type="match status" value="1"/>
</dbReference>
<gene>
    <name evidence="19" type="ORF">T440DRAFT_382663</name>
</gene>
<feature type="transmembrane region" description="Helical" evidence="17">
    <location>
        <begin position="201"/>
        <end position="219"/>
    </location>
</feature>
<keyword evidence="15" id="KW-0137">Centromere</keyword>
<evidence type="ECO:0000256" key="13">
    <source>
        <dbReference type="ARBA" id="ARBA00023242"/>
    </source>
</evidence>
<feature type="compositionally biased region" description="Low complexity" evidence="16">
    <location>
        <begin position="710"/>
        <end position="721"/>
    </location>
</feature>
<keyword evidence="10" id="KW-0249">Electron transport</keyword>
<sequence length="802" mass="88206">MSNQGLSAPGTSVYSSDSMYVGDGTWDSQRNTFLLPNLLGLNFDTMRYNGMGNRFRNMVGYKAMITAHGILAATTFLFVIPAAILMARFYHRNPRTALRFHIWLQILAVLLSTAAIILGFQAVGRERSLSNPHHGIGVALYTLVMVQALGGSVIHRLEKGKERFKIPLKLMIHQWLGRVIALLGIVQVPLGLTLFGSPLVLFILYAIWAFLLLILYFVLSYRNQPEMGFDDRTTYITDGTATSIRSRRSKRSRGPGLAALATAGAAGAGLAALRNRSRSRSRGRHEGQQTTVLSSRRDSRSRINDSRLNESEFTDSYLSDEKYRTNQRKGSTWRDRILGAGAAAGGIFAVKSLFNRKKKHPPTETGSDVSYSRPLGPSEITQSDLSRLEEGRAPESPANRRDDWRRVEEREAAQAAAMAESPLRKGHRPARSGTSMDSFDSRTSYSDDLDPRPRPHSYGLKEGVATLGVLGFLKHSLSRRGKKKEEEHIEEIRQHDLEEERIARKNSQRRKYTGDGAVPPRRGNRPPSTIMSKSDITGITPSVARPKIPPPPMPPPSSTIIPTRPGDNHGLLSDSGSDLYSPPSRKQRRRTEAGAAALAGGAAAVSTGSPSKRDHSQRRSSREESVVSPPVSVKVKMHNDGRHVTLRRLGEEEAAAEREARKKERQRKNRTGSESSIGNYDNERWRRTEAREAAQAAEMGQIPPPPPMPGTAAAGSAQMPEPFIPPPPGPPPMGRPAPGHIPLPPPPPMPAAQASVLSSPMGTQVHGTETDLSNYDSNRRRRRAERAQAKQARLGGSRVEFS</sequence>
<evidence type="ECO:0000256" key="17">
    <source>
        <dbReference type="SAM" id="Phobius"/>
    </source>
</evidence>
<feature type="transmembrane region" description="Helical" evidence="17">
    <location>
        <begin position="175"/>
        <end position="195"/>
    </location>
</feature>
<keyword evidence="7 17" id="KW-0812">Transmembrane</keyword>
<keyword evidence="13" id="KW-0539">Nucleus</keyword>
<keyword evidence="14" id="KW-0131">Cell cycle</keyword>
<dbReference type="Proteomes" id="UP000799423">
    <property type="component" value="Unassembled WGS sequence"/>
</dbReference>
<proteinExistence type="predicted"/>
<dbReference type="EMBL" id="MU006288">
    <property type="protein sequence ID" value="KAF2856649.1"/>
    <property type="molecule type" value="Genomic_DNA"/>
</dbReference>
<keyword evidence="5" id="KW-0158">Chromosome</keyword>
<dbReference type="AlphaFoldDB" id="A0A6A7BQ14"/>
<organism evidence="19 20">
    <name type="scientific">Plenodomus tracheiphilus IPT5</name>
    <dbReference type="NCBI Taxonomy" id="1408161"/>
    <lineage>
        <taxon>Eukaryota</taxon>
        <taxon>Fungi</taxon>
        <taxon>Dikarya</taxon>
        <taxon>Ascomycota</taxon>
        <taxon>Pezizomycotina</taxon>
        <taxon>Dothideomycetes</taxon>
        <taxon>Pleosporomycetidae</taxon>
        <taxon>Pleosporales</taxon>
        <taxon>Pleosporineae</taxon>
        <taxon>Leptosphaeriaceae</taxon>
        <taxon>Plenodomus</taxon>
    </lineage>
</organism>
<feature type="compositionally biased region" description="Polar residues" evidence="16">
    <location>
        <begin position="755"/>
        <end position="776"/>
    </location>
</feature>
<evidence type="ECO:0000256" key="8">
    <source>
        <dbReference type="ARBA" id="ARBA00022776"/>
    </source>
</evidence>
<dbReference type="GO" id="GO:0016020">
    <property type="term" value="C:membrane"/>
    <property type="evidence" value="ECO:0007669"/>
    <property type="project" value="UniProtKB-SubCell"/>
</dbReference>
<keyword evidence="9" id="KW-0995">Kinetochore</keyword>
<evidence type="ECO:0000313" key="19">
    <source>
        <dbReference type="EMBL" id="KAF2856649.1"/>
    </source>
</evidence>
<dbReference type="GO" id="GO:0007059">
    <property type="term" value="P:chromosome segregation"/>
    <property type="evidence" value="ECO:0007669"/>
    <property type="project" value="TreeGrafter"/>
</dbReference>
<evidence type="ECO:0000256" key="3">
    <source>
        <dbReference type="ARBA" id="ARBA00004629"/>
    </source>
</evidence>